<dbReference type="GO" id="GO:0004521">
    <property type="term" value="F:RNA endonuclease activity"/>
    <property type="evidence" value="ECO:0007669"/>
    <property type="project" value="InterPro"/>
</dbReference>
<dbReference type="RefSeq" id="WP_091387869.1">
    <property type="nucleotide sequence ID" value="NZ_FNQO01000002.1"/>
</dbReference>
<reference evidence="10" key="1">
    <citation type="submission" date="2016-10" db="EMBL/GenBank/DDBJ databases">
        <authorList>
            <person name="Varghese N."/>
            <person name="Submissions S."/>
        </authorList>
    </citation>
    <scope>NUCLEOTIDE SEQUENCE [LARGE SCALE GENOMIC DNA]</scope>
    <source>
        <strain evidence="10">CGMCC 1.10657</strain>
    </source>
</reference>
<keyword evidence="2" id="KW-0540">Nuclease</keyword>
<evidence type="ECO:0000313" key="9">
    <source>
        <dbReference type="EMBL" id="SEA16346.1"/>
    </source>
</evidence>
<dbReference type="GO" id="GO:0016787">
    <property type="term" value="F:hydrolase activity"/>
    <property type="evidence" value="ECO:0007669"/>
    <property type="project" value="UniProtKB-KW"/>
</dbReference>
<dbReference type="NCBIfam" id="TIGR00255">
    <property type="entry name" value="YicC/YloC family endoribonuclease"/>
    <property type="match status" value="1"/>
</dbReference>
<dbReference type="Proteomes" id="UP000198658">
    <property type="component" value="Unassembled WGS sequence"/>
</dbReference>
<dbReference type="InterPro" id="IPR013551">
    <property type="entry name" value="YicC-like_C"/>
</dbReference>
<comment type="similarity">
    <text evidence="5">Belongs to the YicC/YloC family.</text>
</comment>
<gene>
    <name evidence="9" type="ORF">SAMN05216562_2053</name>
</gene>
<evidence type="ECO:0000256" key="5">
    <source>
        <dbReference type="ARBA" id="ARBA00035648"/>
    </source>
</evidence>
<feature type="domain" description="Endoribonuclease YicC-like N-terminal" evidence="7">
    <location>
        <begin position="10"/>
        <end position="161"/>
    </location>
</feature>
<name>A0A1H3YY05_9GAMM</name>
<dbReference type="PANTHER" id="PTHR30636:SF3">
    <property type="entry name" value="UPF0701 PROTEIN YICC"/>
    <property type="match status" value="1"/>
</dbReference>
<dbReference type="InterPro" id="IPR005229">
    <property type="entry name" value="YicC/YloC-like"/>
</dbReference>
<comment type="cofactor">
    <cofactor evidence="1">
        <name>a divalent metal cation</name>
        <dbReference type="ChEBI" id="CHEBI:60240"/>
    </cofactor>
</comment>
<dbReference type="InterPro" id="IPR013527">
    <property type="entry name" value="YicC-like_N"/>
</dbReference>
<keyword evidence="4" id="KW-0378">Hydrolase</keyword>
<dbReference type="STRING" id="658218.SAMN05216562_2053"/>
<evidence type="ECO:0000259" key="7">
    <source>
        <dbReference type="Pfam" id="PF03755"/>
    </source>
</evidence>
<organism evidence="9 10">
    <name type="scientific">Microbulbifer marinus</name>
    <dbReference type="NCBI Taxonomy" id="658218"/>
    <lineage>
        <taxon>Bacteria</taxon>
        <taxon>Pseudomonadati</taxon>
        <taxon>Pseudomonadota</taxon>
        <taxon>Gammaproteobacteria</taxon>
        <taxon>Cellvibrionales</taxon>
        <taxon>Microbulbiferaceae</taxon>
        <taxon>Microbulbifer</taxon>
    </lineage>
</organism>
<feature type="domain" description="Endoribonuclease YicC-like C-terminal" evidence="8">
    <location>
        <begin position="179"/>
        <end position="295"/>
    </location>
</feature>
<dbReference type="AlphaFoldDB" id="A0A1H3YY05"/>
<evidence type="ECO:0000313" key="10">
    <source>
        <dbReference type="Proteomes" id="UP000198658"/>
    </source>
</evidence>
<dbReference type="EMBL" id="FNQO01000002">
    <property type="protein sequence ID" value="SEA16346.1"/>
    <property type="molecule type" value="Genomic_DNA"/>
</dbReference>
<evidence type="ECO:0000256" key="4">
    <source>
        <dbReference type="ARBA" id="ARBA00022801"/>
    </source>
</evidence>
<evidence type="ECO:0000256" key="1">
    <source>
        <dbReference type="ARBA" id="ARBA00001968"/>
    </source>
</evidence>
<keyword evidence="3" id="KW-0255">Endonuclease</keyword>
<dbReference type="OrthoDB" id="9771229at2"/>
<evidence type="ECO:0000256" key="2">
    <source>
        <dbReference type="ARBA" id="ARBA00022722"/>
    </source>
</evidence>
<evidence type="ECO:0000259" key="8">
    <source>
        <dbReference type="Pfam" id="PF08340"/>
    </source>
</evidence>
<keyword evidence="6" id="KW-0175">Coiled coil</keyword>
<evidence type="ECO:0000256" key="6">
    <source>
        <dbReference type="SAM" id="Coils"/>
    </source>
</evidence>
<proteinExistence type="inferred from homology"/>
<evidence type="ECO:0000256" key="3">
    <source>
        <dbReference type="ARBA" id="ARBA00022759"/>
    </source>
</evidence>
<feature type="coiled-coil region" evidence="6">
    <location>
        <begin position="190"/>
        <end position="239"/>
    </location>
</feature>
<keyword evidence="10" id="KW-1185">Reference proteome</keyword>
<dbReference type="Pfam" id="PF03755">
    <property type="entry name" value="YicC-like_N"/>
    <property type="match status" value="1"/>
</dbReference>
<accession>A0A1H3YY05</accession>
<dbReference type="PANTHER" id="PTHR30636">
    <property type="entry name" value="UPF0701 PROTEIN YICC"/>
    <property type="match status" value="1"/>
</dbReference>
<sequence length="295" mass="33170">MANSRDKNKVRSMTAFGRAEAAYDTGTAIWELRSVNHRYLEPHFRLPEAARSLETQLRDILRKTLSRGKLELTLNLKPNNVEASGLEINQPLAQALVQAAKQVAPGADAMSLNPLQILQWPGVIAEPETDAEQQSAAILQSFAEALAQLSANREREGAELRKFIEARLLGIEEQVTRVRELLPQILQAQRDKLRTRLEELLGELDRDRLEQEIVLLAQKADVDEELDRLDAHVAEARRVLEGGGAIGRRLDFLMQEFNREANTLSSKSVVTDTTQAAVELKVLIEQMREQVQNIE</sequence>
<dbReference type="Pfam" id="PF08340">
    <property type="entry name" value="YicC-like_C"/>
    <property type="match status" value="1"/>
</dbReference>
<protein>
    <submittedName>
        <fullName evidence="9">TIGR00255 family protein</fullName>
    </submittedName>
</protein>